<evidence type="ECO:0000313" key="15">
    <source>
        <dbReference type="EMBL" id="CAB4975962.1"/>
    </source>
</evidence>
<evidence type="ECO:0000313" key="16">
    <source>
        <dbReference type="EMBL" id="CAB5147511.1"/>
    </source>
</evidence>
<dbReference type="PANTHER" id="PTHR43553:SF27">
    <property type="entry name" value="ENERGY-COUPLING FACTOR TRANSPORTER ATP-BINDING PROTEIN ECFA2"/>
    <property type="match status" value="1"/>
</dbReference>
<keyword evidence="2" id="KW-0813">Transport</keyword>
<dbReference type="InterPro" id="IPR015856">
    <property type="entry name" value="ABC_transpr_CbiO/EcfA_su"/>
</dbReference>
<evidence type="ECO:0000256" key="2">
    <source>
        <dbReference type="ARBA" id="ARBA00022448"/>
    </source>
</evidence>
<evidence type="ECO:0000256" key="7">
    <source>
        <dbReference type="ARBA" id="ARBA00023136"/>
    </source>
</evidence>
<keyword evidence="7" id="KW-0472">Membrane</keyword>
<dbReference type="CDD" id="cd03225">
    <property type="entry name" value="ABC_cobalt_CbiO_domain1"/>
    <property type="match status" value="2"/>
</dbReference>
<keyword evidence="3" id="KW-1003">Cell membrane</keyword>
<evidence type="ECO:0000256" key="1">
    <source>
        <dbReference type="ARBA" id="ARBA00004202"/>
    </source>
</evidence>
<evidence type="ECO:0000256" key="5">
    <source>
        <dbReference type="ARBA" id="ARBA00022840"/>
    </source>
</evidence>
<dbReference type="EMBL" id="CAFAAW010000078">
    <property type="protein sequence ID" value="CAB4812547.1"/>
    <property type="molecule type" value="Genomic_DNA"/>
</dbReference>
<dbReference type="SMART" id="SM00382">
    <property type="entry name" value="AAA"/>
    <property type="match status" value="2"/>
</dbReference>
<feature type="domain" description="ABC transporter" evidence="8">
    <location>
        <begin position="2"/>
        <end position="242"/>
    </location>
</feature>
<dbReference type="EMBL" id="CAEZWN010000013">
    <property type="protein sequence ID" value="CAB4649879.1"/>
    <property type="molecule type" value="Genomic_DNA"/>
</dbReference>
<dbReference type="Pfam" id="PF00005">
    <property type="entry name" value="ABC_tran"/>
    <property type="match status" value="2"/>
</dbReference>
<dbReference type="SUPFAM" id="SSF52540">
    <property type="entry name" value="P-loop containing nucleoside triphosphate hydrolases"/>
    <property type="match status" value="2"/>
</dbReference>
<evidence type="ECO:0000313" key="13">
    <source>
        <dbReference type="EMBL" id="CAB4696394.1"/>
    </source>
</evidence>
<keyword evidence="5" id="KW-0067">ATP-binding</keyword>
<evidence type="ECO:0000259" key="8">
    <source>
        <dbReference type="PROSITE" id="PS50893"/>
    </source>
</evidence>
<dbReference type="EMBL" id="CAEZXU010000026">
    <property type="protein sequence ID" value="CAB4696394.1"/>
    <property type="molecule type" value="Genomic_DNA"/>
</dbReference>
<dbReference type="GO" id="GO:0043190">
    <property type="term" value="C:ATP-binding cassette (ABC) transporter complex"/>
    <property type="evidence" value="ECO:0007669"/>
    <property type="project" value="TreeGrafter"/>
</dbReference>
<evidence type="ECO:0000256" key="3">
    <source>
        <dbReference type="ARBA" id="ARBA00022475"/>
    </source>
</evidence>
<reference evidence="12" key="1">
    <citation type="submission" date="2020-05" db="EMBL/GenBank/DDBJ databases">
        <authorList>
            <person name="Chiriac C."/>
            <person name="Salcher M."/>
            <person name="Ghai R."/>
            <person name="Kavagutti S V."/>
        </authorList>
    </citation>
    <scope>NUCLEOTIDE SEQUENCE</scope>
</reference>
<dbReference type="EMBL" id="CAEZSY010000023">
    <property type="protein sequence ID" value="CAB4550428.1"/>
    <property type="molecule type" value="Genomic_DNA"/>
</dbReference>
<keyword evidence="4" id="KW-0547">Nucleotide-binding</keyword>
<evidence type="ECO:0000313" key="9">
    <source>
        <dbReference type="EMBL" id="CAB4337248.1"/>
    </source>
</evidence>
<dbReference type="PANTHER" id="PTHR43553">
    <property type="entry name" value="HEAVY METAL TRANSPORTER"/>
    <property type="match status" value="1"/>
</dbReference>
<evidence type="ECO:0000313" key="12">
    <source>
        <dbReference type="EMBL" id="CAB4649879.1"/>
    </source>
</evidence>
<dbReference type="AlphaFoldDB" id="A0A6J6KPM8"/>
<evidence type="ECO:0000313" key="11">
    <source>
        <dbReference type="EMBL" id="CAB4608332.1"/>
    </source>
</evidence>
<gene>
    <name evidence="10" type="ORF">UFOPK1509_00272</name>
    <name evidence="11" type="ORF">UFOPK1854_00421</name>
    <name evidence="12" type="ORF">UFOPK2252_00264</name>
    <name evidence="13" type="ORF">UFOPK2592_00504</name>
    <name evidence="14" type="ORF">UFOPK3120_00684</name>
    <name evidence="15" type="ORF">UFOPK3935_00429</name>
    <name evidence="9" type="ORF">UFOPK4171_00463</name>
    <name evidence="16" type="ORF">UFOPK4442_00431</name>
</gene>
<dbReference type="PROSITE" id="PS00211">
    <property type="entry name" value="ABC_TRANSPORTER_1"/>
    <property type="match status" value="1"/>
</dbReference>
<dbReference type="GO" id="GO:0005524">
    <property type="term" value="F:ATP binding"/>
    <property type="evidence" value="ECO:0007669"/>
    <property type="project" value="UniProtKB-KW"/>
</dbReference>
<feature type="domain" description="ABC transporter" evidence="8">
    <location>
        <begin position="283"/>
        <end position="511"/>
    </location>
</feature>
<dbReference type="InterPro" id="IPR027417">
    <property type="entry name" value="P-loop_NTPase"/>
</dbReference>
<dbReference type="InterPro" id="IPR003439">
    <property type="entry name" value="ABC_transporter-like_ATP-bd"/>
</dbReference>
<dbReference type="EMBL" id="CAFBSA010000060">
    <property type="protein sequence ID" value="CAB5147511.1"/>
    <property type="molecule type" value="Genomic_DNA"/>
</dbReference>
<dbReference type="GO" id="GO:0042626">
    <property type="term" value="F:ATPase-coupled transmembrane transporter activity"/>
    <property type="evidence" value="ECO:0007669"/>
    <property type="project" value="TreeGrafter"/>
</dbReference>
<dbReference type="GO" id="GO:0016887">
    <property type="term" value="F:ATP hydrolysis activity"/>
    <property type="evidence" value="ECO:0007669"/>
    <property type="project" value="InterPro"/>
</dbReference>
<sequence length="536" mass="57750">MITFSNVSLIYPNSRKTILENLTFTVDESELILVIGLTGAGKSSFMKLINGVIPHHTSGILSGEIIVDGKTTNLLKPGELSGVIGIVGQNPLNGFVTNKVEDEIAFGLETNGFAPEVMRKRVEELIDLLSLQSIRNRNLNSLSGGEQQRVAIASALVMNPKVLVLDEPTSALDPIAAEEVLAIINKLVHDLGLTVIMAEHKLERVIHFVDRIVLVNGDGKVDIGTPAEVMSRTSINPPIVKIAKKLNLKSIPLSVRDLKRVSMNWKFKVPIKSEVIQHNKQVIEVKNLEVSYQLVKAISGLNLQIHAGEIVALMGRNGAGKSSLLRAIAGANNNHSGTVKVLDKNPALLVGSQLVRLIGYVPQEPADLFYGTSVAKECQSADQDNQLAAGTTQKILRQLSTGIDNALHPRDISEGQKLILAIAIVLATDPKILILDEPTRGLDYQAKEVLVEILSKLAKSGTTIIMASHDVELVAEVASRVIVMAEGELIADGDTRSVLTSSPAFAPQMAKVFTKQNWLTVNDVISADIGDINPDA</sequence>
<accession>A0A6J6KPM8</accession>
<dbReference type="Gene3D" id="3.40.50.300">
    <property type="entry name" value="P-loop containing nucleotide triphosphate hydrolases"/>
    <property type="match status" value="2"/>
</dbReference>
<keyword evidence="6" id="KW-1278">Translocase</keyword>
<dbReference type="InterPro" id="IPR003593">
    <property type="entry name" value="AAA+_ATPase"/>
</dbReference>
<organism evidence="12">
    <name type="scientific">freshwater metagenome</name>
    <dbReference type="NCBI Taxonomy" id="449393"/>
    <lineage>
        <taxon>unclassified sequences</taxon>
        <taxon>metagenomes</taxon>
        <taxon>ecological metagenomes</taxon>
    </lineage>
</organism>
<dbReference type="InterPro" id="IPR050095">
    <property type="entry name" value="ECF_ABC_transporter_ATP-bd"/>
</dbReference>
<name>A0A6J6KPM8_9ZZZZ</name>
<dbReference type="PROSITE" id="PS50893">
    <property type="entry name" value="ABC_TRANSPORTER_2"/>
    <property type="match status" value="2"/>
</dbReference>
<dbReference type="EMBL" id="CAEZUT010000030">
    <property type="protein sequence ID" value="CAB4608332.1"/>
    <property type="molecule type" value="Genomic_DNA"/>
</dbReference>
<evidence type="ECO:0000256" key="4">
    <source>
        <dbReference type="ARBA" id="ARBA00022741"/>
    </source>
</evidence>
<comment type="subcellular location">
    <subcellularLocation>
        <location evidence="1">Cell membrane</location>
        <topology evidence="1">Peripheral membrane protein</topology>
    </subcellularLocation>
</comment>
<proteinExistence type="predicted"/>
<evidence type="ECO:0000313" key="10">
    <source>
        <dbReference type="EMBL" id="CAB4550428.1"/>
    </source>
</evidence>
<dbReference type="EMBL" id="CAESAM010000027">
    <property type="protein sequence ID" value="CAB4337248.1"/>
    <property type="molecule type" value="Genomic_DNA"/>
</dbReference>
<dbReference type="EMBL" id="CAFBOH010000034">
    <property type="protein sequence ID" value="CAB4975962.1"/>
    <property type="molecule type" value="Genomic_DNA"/>
</dbReference>
<dbReference type="InterPro" id="IPR017871">
    <property type="entry name" value="ABC_transporter-like_CS"/>
</dbReference>
<evidence type="ECO:0000256" key="6">
    <source>
        <dbReference type="ARBA" id="ARBA00022967"/>
    </source>
</evidence>
<protein>
    <submittedName>
        <fullName evidence="12">Unannotated protein</fullName>
    </submittedName>
</protein>
<evidence type="ECO:0000313" key="14">
    <source>
        <dbReference type="EMBL" id="CAB4812547.1"/>
    </source>
</evidence>